<sequence>MDVSSAGVVSALQEVSDSSSDLSEQCDNIAQSASFRYLISRYVQIQGVPQNCKIWPFYNLLCSFGEIFNFNYDEVSSRGVVYVAYHKQTSVIKILRTEIRIYGKTLNVKHMRPGSDEFNQIFRRCNSSDLPPCTSSSISRK</sequence>
<dbReference type="WBParaSite" id="TMUE_2000008284.1">
    <property type="protein sequence ID" value="TMUE_2000008284.1"/>
    <property type="gene ID" value="WBGene00300199"/>
</dbReference>
<dbReference type="Gene3D" id="3.30.70.330">
    <property type="match status" value="1"/>
</dbReference>
<dbReference type="Proteomes" id="UP000046395">
    <property type="component" value="Unassembled WGS sequence"/>
</dbReference>
<organism evidence="1 2">
    <name type="scientific">Trichuris muris</name>
    <name type="common">Mouse whipworm</name>
    <dbReference type="NCBI Taxonomy" id="70415"/>
    <lineage>
        <taxon>Eukaryota</taxon>
        <taxon>Metazoa</taxon>
        <taxon>Ecdysozoa</taxon>
        <taxon>Nematoda</taxon>
        <taxon>Enoplea</taxon>
        <taxon>Dorylaimia</taxon>
        <taxon>Trichinellida</taxon>
        <taxon>Trichuridae</taxon>
        <taxon>Trichuris</taxon>
    </lineage>
</organism>
<protein>
    <submittedName>
        <fullName evidence="2">RRM domain-containing protein</fullName>
    </submittedName>
</protein>
<dbReference type="AlphaFoldDB" id="A0A5S6QM94"/>
<reference evidence="2" key="1">
    <citation type="submission" date="2019-12" db="UniProtKB">
        <authorList>
            <consortium name="WormBaseParasite"/>
        </authorList>
    </citation>
    <scope>IDENTIFICATION</scope>
</reference>
<dbReference type="InterPro" id="IPR035979">
    <property type="entry name" value="RBD_domain_sf"/>
</dbReference>
<dbReference type="GO" id="GO:0003676">
    <property type="term" value="F:nucleic acid binding"/>
    <property type="evidence" value="ECO:0007669"/>
    <property type="project" value="InterPro"/>
</dbReference>
<evidence type="ECO:0000313" key="2">
    <source>
        <dbReference type="WBParaSite" id="TMUE_2000008284.1"/>
    </source>
</evidence>
<name>A0A5S6QM94_TRIMR</name>
<dbReference type="InterPro" id="IPR012677">
    <property type="entry name" value="Nucleotide-bd_a/b_plait_sf"/>
</dbReference>
<dbReference type="SUPFAM" id="SSF54928">
    <property type="entry name" value="RNA-binding domain, RBD"/>
    <property type="match status" value="1"/>
</dbReference>
<proteinExistence type="predicted"/>
<keyword evidence="1" id="KW-1185">Reference proteome</keyword>
<evidence type="ECO:0000313" key="1">
    <source>
        <dbReference type="Proteomes" id="UP000046395"/>
    </source>
</evidence>
<accession>A0A5S6QM94</accession>